<feature type="domain" description="ABC transmembrane type-1" evidence="8">
    <location>
        <begin position="120"/>
        <end position="310"/>
    </location>
</feature>
<evidence type="ECO:0000256" key="5">
    <source>
        <dbReference type="ARBA" id="ARBA00022989"/>
    </source>
</evidence>
<evidence type="ECO:0000256" key="4">
    <source>
        <dbReference type="ARBA" id="ARBA00022692"/>
    </source>
</evidence>
<sequence length="325" mass="35757">MTAALAKSVLAKSTAHSIVEASPRSKAVAGGLVILYAVITILPLLWIVATAFKSQSDAIAYPPKVLFEPTLEGYVNLFTVRTRQTPDFIAKLPPPETWYDKLVRQRDMVIAGPSKVVPRFVNSLIIGFGSTFLAVFLGTLAAYAFSRFRIPLADDLLFFILSTRMMPPVAVAIPIYLMYRQLNLTDTRLGMILLYTAVNVSLAVWLLKGFIDEIPREYEEAALVDGYTRLQALRKVVLPQAVTGIAATAIFCLIFSWNEYAFAVLLTSGEAQTMPPFIPFIIGEGGQDWPAVAAATTLFVVPIVLFTVLLRKHLLRGITFGAVRK</sequence>
<evidence type="ECO:0000256" key="3">
    <source>
        <dbReference type="ARBA" id="ARBA00022475"/>
    </source>
</evidence>
<keyword evidence="5 7" id="KW-1133">Transmembrane helix</keyword>
<dbReference type="Proteomes" id="UP000063308">
    <property type="component" value="Chromosome"/>
</dbReference>
<organism evidence="9 10">
    <name type="scientific">Bradyrhizobium diazoefficiens</name>
    <dbReference type="NCBI Taxonomy" id="1355477"/>
    <lineage>
        <taxon>Bacteria</taxon>
        <taxon>Pseudomonadati</taxon>
        <taxon>Pseudomonadota</taxon>
        <taxon>Alphaproteobacteria</taxon>
        <taxon>Hyphomicrobiales</taxon>
        <taxon>Nitrobacteraceae</taxon>
        <taxon>Bradyrhizobium</taxon>
    </lineage>
</organism>
<feature type="transmembrane region" description="Helical" evidence="7">
    <location>
        <begin position="289"/>
        <end position="310"/>
    </location>
</feature>
<dbReference type="SUPFAM" id="SSF161098">
    <property type="entry name" value="MetI-like"/>
    <property type="match status" value="1"/>
</dbReference>
<protein>
    <submittedName>
        <fullName evidence="9">ABC transporter permease protein</fullName>
    </submittedName>
</protein>
<name>A0A0E3VWF3_9BRAD</name>
<dbReference type="Pfam" id="PF00528">
    <property type="entry name" value="BPD_transp_1"/>
    <property type="match status" value="1"/>
</dbReference>
<evidence type="ECO:0000259" key="8">
    <source>
        <dbReference type="PROSITE" id="PS50928"/>
    </source>
</evidence>
<feature type="transmembrane region" description="Helical" evidence="7">
    <location>
        <begin position="27"/>
        <end position="49"/>
    </location>
</feature>
<comment type="similarity">
    <text evidence="7">Belongs to the binding-protein-dependent transport system permease family.</text>
</comment>
<keyword evidence="4 7" id="KW-0812">Transmembrane</keyword>
<dbReference type="PANTHER" id="PTHR32243">
    <property type="entry name" value="MALTOSE TRANSPORT SYSTEM PERMEASE-RELATED"/>
    <property type="match status" value="1"/>
</dbReference>
<evidence type="ECO:0000256" key="2">
    <source>
        <dbReference type="ARBA" id="ARBA00022448"/>
    </source>
</evidence>
<keyword evidence="3" id="KW-1003">Cell membrane</keyword>
<dbReference type="EMBL" id="AP014685">
    <property type="protein sequence ID" value="BAR60810.1"/>
    <property type="molecule type" value="Genomic_DNA"/>
</dbReference>
<comment type="subcellular location">
    <subcellularLocation>
        <location evidence="1 7">Cell membrane</location>
        <topology evidence="1 7">Multi-pass membrane protein</topology>
    </subcellularLocation>
</comment>
<evidence type="ECO:0000256" key="1">
    <source>
        <dbReference type="ARBA" id="ARBA00004651"/>
    </source>
</evidence>
<gene>
    <name evidence="9" type="ORF">NK6_7659</name>
</gene>
<dbReference type="GO" id="GO:0005886">
    <property type="term" value="C:plasma membrane"/>
    <property type="evidence" value="ECO:0007669"/>
    <property type="project" value="UniProtKB-SubCell"/>
</dbReference>
<dbReference type="InterPro" id="IPR000515">
    <property type="entry name" value="MetI-like"/>
</dbReference>
<dbReference type="AlphaFoldDB" id="A0A0E3VWF3"/>
<evidence type="ECO:0000256" key="6">
    <source>
        <dbReference type="ARBA" id="ARBA00023136"/>
    </source>
</evidence>
<feature type="transmembrane region" description="Helical" evidence="7">
    <location>
        <begin position="236"/>
        <end position="257"/>
    </location>
</feature>
<reference evidence="9 10" key="1">
    <citation type="submission" date="2014-11" db="EMBL/GenBank/DDBJ databases">
        <title>Symbiosis island explosion on the genome of extra-slow-growing strains of soybean bradyrhizobia with massive insertion sequences.</title>
        <authorList>
            <person name="Iida T."/>
            <person name="Minamisawa K."/>
        </authorList>
    </citation>
    <scope>NUCLEOTIDE SEQUENCE [LARGE SCALE GENOMIC DNA]</scope>
    <source>
        <strain evidence="9 10">NK6</strain>
    </source>
</reference>
<dbReference type="InterPro" id="IPR035906">
    <property type="entry name" value="MetI-like_sf"/>
</dbReference>
<dbReference type="PANTHER" id="PTHR32243:SF52">
    <property type="entry name" value="ABC TRANSPORTER PERMEASE PROTEIN"/>
    <property type="match status" value="1"/>
</dbReference>
<evidence type="ECO:0000313" key="9">
    <source>
        <dbReference type="EMBL" id="BAR60810.1"/>
    </source>
</evidence>
<feature type="transmembrane region" description="Helical" evidence="7">
    <location>
        <begin position="124"/>
        <end position="144"/>
    </location>
</feature>
<dbReference type="RefSeq" id="WP_060911452.1">
    <property type="nucleotide sequence ID" value="NZ_JAFCKD010000138.1"/>
</dbReference>
<keyword evidence="2 7" id="KW-0813">Transport</keyword>
<feature type="transmembrane region" description="Helical" evidence="7">
    <location>
        <begin position="156"/>
        <end position="177"/>
    </location>
</feature>
<dbReference type="PROSITE" id="PS50928">
    <property type="entry name" value="ABC_TM1"/>
    <property type="match status" value="1"/>
</dbReference>
<evidence type="ECO:0000256" key="7">
    <source>
        <dbReference type="RuleBase" id="RU363032"/>
    </source>
</evidence>
<evidence type="ECO:0000313" key="10">
    <source>
        <dbReference type="Proteomes" id="UP000063308"/>
    </source>
</evidence>
<dbReference type="Gene3D" id="1.10.3720.10">
    <property type="entry name" value="MetI-like"/>
    <property type="match status" value="1"/>
</dbReference>
<accession>A0A0E3VWF3</accession>
<dbReference type="InterPro" id="IPR050901">
    <property type="entry name" value="BP-dep_ABC_trans_perm"/>
</dbReference>
<feature type="transmembrane region" description="Helical" evidence="7">
    <location>
        <begin position="189"/>
        <end position="207"/>
    </location>
</feature>
<dbReference type="CDD" id="cd06261">
    <property type="entry name" value="TM_PBP2"/>
    <property type="match status" value="1"/>
</dbReference>
<proteinExistence type="inferred from homology"/>
<keyword evidence="6 7" id="KW-0472">Membrane</keyword>
<dbReference type="GO" id="GO:0055085">
    <property type="term" value="P:transmembrane transport"/>
    <property type="evidence" value="ECO:0007669"/>
    <property type="project" value="InterPro"/>
</dbReference>